<dbReference type="OrthoDB" id="3545073at2759"/>
<organism evidence="2 3">
    <name type="scientific">Ophiocordyceps camponoti-floridani</name>
    <dbReference type="NCBI Taxonomy" id="2030778"/>
    <lineage>
        <taxon>Eukaryota</taxon>
        <taxon>Fungi</taxon>
        <taxon>Dikarya</taxon>
        <taxon>Ascomycota</taxon>
        <taxon>Pezizomycotina</taxon>
        <taxon>Sordariomycetes</taxon>
        <taxon>Hypocreomycetidae</taxon>
        <taxon>Hypocreales</taxon>
        <taxon>Ophiocordycipitaceae</taxon>
        <taxon>Ophiocordyceps</taxon>
    </lineage>
</organism>
<dbReference type="AlphaFoldDB" id="A0A8H4Q8D4"/>
<keyword evidence="3" id="KW-1185">Reference proteome</keyword>
<sequence length="769" mass="83586">MAARSLDHEPQAANGSSMATSDRIMTLNKAWEETRRQAISESSEEDDTSTSTNSDSSSGDILHVPHHASDGWRKEKNAEKLATSTPANTSAVLVASSVKRPGSAFRGRETPVPVPTPQARASNATGSPADGHQDSPSRPPETPVPLPDFVRTSGLNGSSRSHTPAAAAAPSSSSLAAEPRSDPAGQHPRSTEKSVAKAQQKDQARANVMKKQARKEQAMSTDRPFPTPGELVARIRNDALKSKQSKPLANAVQATKPSEGHSTTDDSTEDDGPDQSASYLTNGADRSASSSPQTSLEILSEDCDGRPYHKLMYPDGTYENNRSIIFPTNYELRSEAPRYICSVRDCRTLLKNLTSLAGHFSAKHCSTTFNDNQDGTISRVGHYKNSKSKLSPAVIVSRNPIPKDAQPPVEPRTPQQWNLHNMSLSNAKRKLEKEQQLPVARMASSKSTPSHAVVVSDIMPSVTTNAEPMQTTSYIHSILAPGHAVPTRADIRAMLDLPQKRSLPAAFIKFHQGTTISGVVYACAVAYIIGDEVKGSKACRLPPSRLSDKCIALPSILSDEAKRIFSKTLTTCVGCHYRSHVTRQRNTCDWVTDVSVEDAEPDQNVDSETSQSRAVAVSQATRTKREAPVAEEERARKTVKKAVRPSSERDTMVDLESWEMAPGRLTDERSGENIAYSGAFLMKNSPWRVSSDLEMQVLVALPGSRTEWAVDTDKIRLCTVASGKVRVKIGDTEFVIGPNGGFHVRPGQTWAVENRTYINATIHCVTIRD</sequence>
<dbReference type="InterPro" id="IPR014710">
    <property type="entry name" value="RmlC-like_jellyroll"/>
</dbReference>
<feature type="region of interest" description="Disordered" evidence="1">
    <location>
        <begin position="1"/>
        <end position="296"/>
    </location>
</feature>
<dbReference type="Gene3D" id="2.60.120.10">
    <property type="entry name" value="Jelly Rolls"/>
    <property type="match status" value="1"/>
</dbReference>
<accession>A0A8H4Q8D4</accession>
<feature type="compositionally biased region" description="Low complexity" evidence="1">
    <location>
        <begin position="49"/>
        <end position="58"/>
    </location>
</feature>
<feature type="compositionally biased region" description="Basic and acidic residues" evidence="1">
    <location>
        <begin position="623"/>
        <end position="636"/>
    </location>
</feature>
<comment type="caution">
    <text evidence="2">The sequence shown here is derived from an EMBL/GenBank/DDBJ whole genome shotgun (WGS) entry which is preliminary data.</text>
</comment>
<feature type="compositionally biased region" description="Basic and acidic residues" evidence="1">
    <location>
        <begin position="67"/>
        <end position="79"/>
    </location>
</feature>
<reference evidence="2 3" key="1">
    <citation type="journal article" date="2020" name="G3 (Bethesda)">
        <title>Genetic Underpinnings of Host Manipulation by Ophiocordyceps as Revealed by Comparative Transcriptomics.</title>
        <authorList>
            <person name="Will I."/>
            <person name="Das B."/>
            <person name="Trinh T."/>
            <person name="Brachmann A."/>
            <person name="Ohm R.A."/>
            <person name="de Bekker C."/>
        </authorList>
    </citation>
    <scope>NUCLEOTIDE SEQUENCE [LARGE SCALE GENOMIC DNA]</scope>
    <source>
        <strain evidence="2 3">EC05</strain>
    </source>
</reference>
<protein>
    <submittedName>
        <fullName evidence="2">Cupin, RmlC-type</fullName>
    </submittedName>
</protein>
<dbReference type="SUPFAM" id="SSF51182">
    <property type="entry name" value="RmlC-like cupins"/>
    <property type="match status" value="1"/>
</dbReference>
<dbReference type="EMBL" id="JAACLJ010000003">
    <property type="protein sequence ID" value="KAF4589655.1"/>
    <property type="molecule type" value="Genomic_DNA"/>
</dbReference>
<feature type="compositionally biased region" description="Low complexity" evidence="1">
    <location>
        <begin position="158"/>
        <end position="178"/>
    </location>
</feature>
<feature type="compositionally biased region" description="Polar residues" evidence="1">
    <location>
        <begin position="287"/>
        <end position="296"/>
    </location>
</feature>
<name>A0A8H4Q8D4_9HYPO</name>
<proteinExistence type="predicted"/>
<feature type="compositionally biased region" description="Polar residues" evidence="1">
    <location>
        <begin position="606"/>
        <end position="621"/>
    </location>
</feature>
<evidence type="ECO:0000313" key="2">
    <source>
        <dbReference type="EMBL" id="KAF4589655.1"/>
    </source>
</evidence>
<gene>
    <name evidence="2" type="ORF">GQ602_003544</name>
</gene>
<dbReference type="InterPro" id="IPR011051">
    <property type="entry name" value="RmlC_Cupin_sf"/>
</dbReference>
<evidence type="ECO:0000313" key="3">
    <source>
        <dbReference type="Proteomes" id="UP000562929"/>
    </source>
</evidence>
<feature type="compositionally biased region" description="Pro residues" evidence="1">
    <location>
        <begin position="137"/>
        <end position="146"/>
    </location>
</feature>
<dbReference type="Proteomes" id="UP000562929">
    <property type="component" value="Unassembled WGS sequence"/>
</dbReference>
<feature type="region of interest" description="Disordered" evidence="1">
    <location>
        <begin position="599"/>
        <end position="650"/>
    </location>
</feature>
<feature type="compositionally biased region" description="Basic and acidic residues" evidence="1">
    <location>
        <begin position="1"/>
        <end position="10"/>
    </location>
</feature>
<evidence type="ECO:0000256" key="1">
    <source>
        <dbReference type="SAM" id="MobiDB-lite"/>
    </source>
</evidence>
<feature type="compositionally biased region" description="Polar residues" evidence="1">
    <location>
        <begin position="82"/>
        <end position="91"/>
    </location>
</feature>
<feature type="compositionally biased region" description="Basic and acidic residues" evidence="1">
    <location>
        <begin position="189"/>
        <end position="204"/>
    </location>
</feature>